<dbReference type="InterPro" id="IPR054508">
    <property type="entry name" value="PIR1-like_C"/>
</dbReference>
<evidence type="ECO:0000259" key="2">
    <source>
        <dbReference type="Pfam" id="PF09792"/>
    </source>
</evidence>
<evidence type="ECO:0000256" key="1">
    <source>
        <dbReference type="SAM" id="MobiDB-lite"/>
    </source>
</evidence>
<feature type="compositionally biased region" description="Low complexity" evidence="1">
    <location>
        <begin position="176"/>
        <end position="186"/>
    </location>
</feature>
<evidence type="ECO:0000313" key="5">
    <source>
        <dbReference type="Proteomes" id="UP000319160"/>
    </source>
</evidence>
<feature type="compositionally biased region" description="Low complexity" evidence="1">
    <location>
        <begin position="224"/>
        <end position="240"/>
    </location>
</feature>
<dbReference type="InterPro" id="IPR018620">
    <property type="entry name" value="Ubiquitin3-bd_protein_But2_C"/>
</dbReference>
<feature type="compositionally biased region" description="Gly residues" evidence="1">
    <location>
        <begin position="149"/>
        <end position="158"/>
    </location>
</feature>
<feature type="compositionally biased region" description="Low complexity" evidence="1">
    <location>
        <begin position="277"/>
        <end position="287"/>
    </location>
</feature>
<evidence type="ECO:0000313" key="4">
    <source>
        <dbReference type="EMBL" id="TRX95692.1"/>
    </source>
</evidence>
<dbReference type="Pfam" id="PF22799">
    <property type="entry name" value="PIR1-like_C"/>
    <property type="match status" value="1"/>
</dbReference>
<feature type="compositionally biased region" description="Gly residues" evidence="1">
    <location>
        <begin position="266"/>
        <end position="276"/>
    </location>
</feature>
<reference evidence="5" key="1">
    <citation type="submission" date="2019-06" db="EMBL/GenBank/DDBJ databases">
        <title>Draft genome sequence of the griseofulvin-producing fungus Xylaria cubensis strain G536.</title>
        <authorList>
            <person name="Mead M.E."/>
            <person name="Raja H.A."/>
            <person name="Steenwyk J.L."/>
            <person name="Knowles S.L."/>
            <person name="Oberlies N.H."/>
            <person name="Rokas A."/>
        </authorList>
    </citation>
    <scope>NUCLEOTIDE SEQUENCE [LARGE SCALE GENOMIC DNA]</scope>
    <source>
        <strain evidence="5">G536</strain>
    </source>
</reference>
<feature type="compositionally biased region" description="Low complexity" evidence="1">
    <location>
        <begin position="338"/>
        <end position="387"/>
    </location>
</feature>
<sequence length="611" mass="59275">MVQKSAAFSSLLGGAYALTMRQSGCSLHMRTEGALSAPVSQYDSGQTRAGPNETPSSFTLNGNTLTDAKGRGCWWTPPAMVLQCDVGQIPESGFSVGCDGTVSYNGQTTFYECETGANDLRMIYSGPNGSRCSEITLHADGCYPSGCSGQGTGSGSGSGSASPAPSNTNTLPLGGPTTYPAYPSSPTGGGSGSGSESGSGSGSTPPGGSPSGTSPGSGPGGASPGTSGTDTQPQSGSTTYPGPPSYPTGTIGTSPGGAGSTTPGQYPGGTSTGGTFNGASPTPSGSTPPGGAGSSTPSGQSTGGTSSSSTPNGANLTPSGQYPGFTPIGSTPTGGSGTTPPGQYPGSTPSESTPPGGAGSTPPGQSPGGTPSESSPNGASPTPSGNTSPGGSGAGSSTPPEQYPGGAPSGTTSNGAGSTPSGQYPTGTGSSPASTPNAPGQTGTPGSSCPGELTGAYEYPHLIIPVNSANANSAPGTSSFGEVTSTISTAFNFDIPQSDSGKTCNLIFYFPTQSQLETSSYTFSGSGAVEFGRLSSPVTKGTSYSNLPSVAESYGQKTVTPGSGHTISSFACPAGQSVAFEMKAAKGDASTSFRYFQDYNPCPIGLYITVS</sequence>
<feature type="compositionally biased region" description="Low complexity" evidence="1">
    <location>
        <begin position="202"/>
        <end position="214"/>
    </location>
</feature>
<feature type="domain" description="Ubiquitin 3 binding protein But2 C-terminal" evidence="2">
    <location>
        <begin position="458"/>
        <end position="601"/>
    </location>
</feature>
<comment type="caution">
    <text evidence="4">The sequence shown here is derived from an EMBL/GenBank/DDBJ whole genome shotgun (WGS) entry which is preliminary data.</text>
</comment>
<dbReference type="EMBL" id="VFLP01000014">
    <property type="protein sequence ID" value="TRX95692.1"/>
    <property type="molecule type" value="Genomic_DNA"/>
</dbReference>
<feature type="compositionally biased region" description="Polar residues" evidence="1">
    <location>
        <begin position="409"/>
        <end position="447"/>
    </location>
</feature>
<dbReference type="PANTHER" id="PTHR39613:SF1">
    <property type="entry name" value="ANCHORED CELL WALL PROTEIN, PUTATIVE (AFU_ORTHOLOGUE AFUA_4G08960)-RELATED"/>
    <property type="match status" value="1"/>
</dbReference>
<dbReference type="AlphaFoldDB" id="A0A553I674"/>
<feature type="region of interest" description="Disordered" evidence="1">
    <location>
        <begin position="149"/>
        <end position="453"/>
    </location>
</feature>
<dbReference type="Proteomes" id="UP000319160">
    <property type="component" value="Unassembled WGS sequence"/>
</dbReference>
<feature type="domain" description="Cell wall mannoprotein PIR1-like C-terminal" evidence="3">
    <location>
        <begin position="64"/>
        <end position="135"/>
    </location>
</feature>
<dbReference type="STRING" id="2512241.A0A553I674"/>
<feature type="compositionally biased region" description="Low complexity" evidence="1">
    <location>
        <begin position="294"/>
        <end position="315"/>
    </location>
</feature>
<gene>
    <name evidence="4" type="ORF">FHL15_003246</name>
</gene>
<organism evidence="4 5">
    <name type="scientific">Xylaria flabelliformis</name>
    <dbReference type="NCBI Taxonomy" id="2512241"/>
    <lineage>
        <taxon>Eukaryota</taxon>
        <taxon>Fungi</taxon>
        <taxon>Dikarya</taxon>
        <taxon>Ascomycota</taxon>
        <taxon>Pezizomycotina</taxon>
        <taxon>Sordariomycetes</taxon>
        <taxon>Xylariomycetidae</taxon>
        <taxon>Xylariales</taxon>
        <taxon>Xylariaceae</taxon>
        <taxon>Xylaria</taxon>
    </lineage>
</organism>
<protein>
    <submittedName>
        <fullName evidence="4">Uncharacterized protein</fullName>
    </submittedName>
</protein>
<dbReference type="PANTHER" id="PTHR39613">
    <property type="entry name" value="ANCHORED CELL WALL PROTEIN, PUTATIVE (AFU_ORTHOLOGUE AFUA_4G08960)-RELATED"/>
    <property type="match status" value="1"/>
</dbReference>
<proteinExistence type="predicted"/>
<name>A0A553I674_9PEZI</name>
<dbReference type="Pfam" id="PF09792">
    <property type="entry name" value="But2"/>
    <property type="match status" value="1"/>
</dbReference>
<dbReference type="OrthoDB" id="4657524at2759"/>
<accession>A0A553I674</accession>
<evidence type="ECO:0000259" key="3">
    <source>
        <dbReference type="Pfam" id="PF22799"/>
    </source>
</evidence>
<feature type="compositionally biased region" description="Gly residues" evidence="1">
    <location>
        <begin position="187"/>
        <end position="201"/>
    </location>
</feature>
<keyword evidence="5" id="KW-1185">Reference proteome</keyword>